<dbReference type="Gene3D" id="3.20.20.100">
    <property type="entry name" value="NADP-dependent oxidoreductase domain"/>
    <property type="match status" value="1"/>
</dbReference>
<dbReference type="PANTHER" id="PTHR43827">
    <property type="entry name" value="2,5-DIKETO-D-GLUCONIC ACID REDUCTASE"/>
    <property type="match status" value="1"/>
</dbReference>
<proteinExistence type="inferred from homology"/>
<dbReference type="SUPFAM" id="SSF51430">
    <property type="entry name" value="NAD(P)-linked oxidoreductase"/>
    <property type="match status" value="1"/>
</dbReference>
<reference evidence="8" key="1">
    <citation type="submission" date="2021-01" db="EMBL/GenBank/DDBJ databases">
        <authorList>
            <person name="Corre E."/>
            <person name="Pelletier E."/>
            <person name="Niang G."/>
            <person name="Scheremetjew M."/>
            <person name="Finn R."/>
            <person name="Kale V."/>
            <person name="Holt S."/>
            <person name="Cochrane G."/>
            <person name="Meng A."/>
            <person name="Brown T."/>
            <person name="Cohen L."/>
        </authorList>
    </citation>
    <scope>NUCLEOTIDE SEQUENCE</scope>
    <source>
        <strain evidence="8">CCMP1723</strain>
    </source>
</reference>
<evidence type="ECO:0000256" key="6">
    <source>
        <dbReference type="PIRSR" id="PIRSR000097-3"/>
    </source>
</evidence>
<keyword evidence="2" id="KW-0521">NADP</keyword>
<organism evidence="8">
    <name type="scientific">Micromonas pusilla</name>
    <name type="common">Picoplanktonic green alga</name>
    <name type="synonym">Chromulina pusilla</name>
    <dbReference type="NCBI Taxonomy" id="38833"/>
    <lineage>
        <taxon>Eukaryota</taxon>
        <taxon>Viridiplantae</taxon>
        <taxon>Chlorophyta</taxon>
        <taxon>Mamiellophyceae</taxon>
        <taxon>Mamiellales</taxon>
        <taxon>Mamiellaceae</taxon>
        <taxon>Micromonas</taxon>
    </lineage>
</organism>
<dbReference type="InterPro" id="IPR023210">
    <property type="entry name" value="NADP_OxRdtase_dom"/>
</dbReference>
<evidence type="ECO:0000259" key="7">
    <source>
        <dbReference type="Pfam" id="PF00248"/>
    </source>
</evidence>
<feature type="active site" description="Proton donor" evidence="4">
    <location>
        <position position="51"/>
    </location>
</feature>
<dbReference type="PROSITE" id="PS00062">
    <property type="entry name" value="ALDOKETO_REDUCTASE_2"/>
    <property type="match status" value="1"/>
</dbReference>
<comment type="similarity">
    <text evidence="1">Belongs to the aldo/keto reductase family.</text>
</comment>
<protein>
    <recommendedName>
        <fullName evidence="7">NADP-dependent oxidoreductase domain-containing protein</fullName>
    </recommendedName>
</protein>
<dbReference type="AlphaFoldDB" id="A0A7S0NM46"/>
<evidence type="ECO:0000256" key="1">
    <source>
        <dbReference type="ARBA" id="ARBA00007905"/>
    </source>
</evidence>
<sequence>MPSGDAVEISSGVWMPRLGLGTFKIRGEDATRSTLDALRSGCRHIDTASCYRNEEEVRLGINIWRSEAAADADGREGNEANDDDVFITSKLAPNEMGETRVHAALDGVYERLGRGSRSAGEQRAPPLDLALVHWPGMARTPPDSPANRTARAETWRALEDALASRAVRAIGVSNYTRTHLLEMRDYARVFPAVNQVEFHPRCQQRSLRRTCEALGVGIVAYSPLGCGELLKDARVSRAAELLAEASGTAVSPARALIAWSLRQPGIVALIVKSSDGKRIAHNVGREGCARAAALAEASGAAVDAAFHELDGMDDGTHFCWDPAVVR</sequence>
<evidence type="ECO:0000256" key="2">
    <source>
        <dbReference type="ARBA" id="ARBA00022857"/>
    </source>
</evidence>
<dbReference type="PANTHER" id="PTHR43827:SF3">
    <property type="entry name" value="NADP-DEPENDENT OXIDOREDUCTASE DOMAIN-CONTAINING PROTEIN"/>
    <property type="match status" value="1"/>
</dbReference>
<gene>
    <name evidence="8" type="ORF">MCOM1403_LOCUS9718</name>
</gene>
<evidence type="ECO:0000256" key="4">
    <source>
        <dbReference type="PIRSR" id="PIRSR000097-1"/>
    </source>
</evidence>
<feature type="site" description="Lowers pKa of active site Tyr" evidence="6">
    <location>
        <position position="90"/>
    </location>
</feature>
<name>A0A7S0NM46_MICPS</name>
<evidence type="ECO:0000256" key="3">
    <source>
        <dbReference type="ARBA" id="ARBA00023002"/>
    </source>
</evidence>
<dbReference type="InterPro" id="IPR036812">
    <property type="entry name" value="NAD(P)_OxRdtase_dom_sf"/>
</dbReference>
<dbReference type="PRINTS" id="PR00069">
    <property type="entry name" value="ALDKETRDTASE"/>
</dbReference>
<dbReference type="PIRSF" id="PIRSF000097">
    <property type="entry name" value="AKR"/>
    <property type="match status" value="1"/>
</dbReference>
<dbReference type="InterPro" id="IPR020471">
    <property type="entry name" value="AKR"/>
</dbReference>
<accession>A0A7S0NM46</accession>
<dbReference type="Pfam" id="PF00248">
    <property type="entry name" value="Aldo_ket_red"/>
    <property type="match status" value="1"/>
</dbReference>
<feature type="domain" description="NADP-dependent oxidoreductase" evidence="7">
    <location>
        <begin position="18"/>
        <end position="284"/>
    </location>
</feature>
<keyword evidence="3" id="KW-0560">Oxidoreductase</keyword>
<dbReference type="EMBL" id="HBEQ01012074">
    <property type="protein sequence ID" value="CAD8522655.1"/>
    <property type="molecule type" value="Transcribed_RNA"/>
</dbReference>
<dbReference type="GO" id="GO:0016616">
    <property type="term" value="F:oxidoreductase activity, acting on the CH-OH group of donors, NAD or NADP as acceptor"/>
    <property type="evidence" value="ECO:0007669"/>
    <property type="project" value="UniProtKB-ARBA"/>
</dbReference>
<feature type="binding site" evidence="5">
    <location>
        <position position="133"/>
    </location>
    <ligand>
        <name>substrate</name>
    </ligand>
</feature>
<dbReference type="InterPro" id="IPR018170">
    <property type="entry name" value="Aldo/ket_reductase_CS"/>
</dbReference>
<evidence type="ECO:0000313" key="8">
    <source>
        <dbReference type="EMBL" id="CAD8522655.1"/>
    </source>
</evidence>
<evidence type="ECO:0000256" key="5">
    <source>
        <dbReference type="PIRSR" id="PIRSR000097-2"/>
    </source>
</evidence>